<dbReference type="InterPro" id="IPR053714">
    <property type="entry name" value="Iso_Racemase_Enz_sf"/>
</dbReference>
<dbReference type="InterPro" id="IPR052186">
    <property type="entry name" value="Hydantoin_racemase-like"/>
</dbReference>
<dbReference type="Proteomes" id="UP000095023">
    <property type="component" value="Unassembled WGS sequence"/>
</dbReference>
<name>A0A1E4TFE2_9ASCO</name>
<dbReference type="OrthoDB" id="412018at2759"/>
<accession>A0A1E4TFE2</accession>
<evidence type="ECO:0000313" key="2">
    <source>
        <dbReference type="EMBL" id="ODV90439.1"/>
    </source>
</evidence>
<organism evidence="2 3">
    <name type="scientific">Tortispora caseinolytica NRRL Y-17796</name>
    <dbReference type="NCBI Taxonomy" id="767744"/>
    <lineage>
        <taxon>Eukaryota</taxon>
        <taxon>Fungi</taxon>
        <taxon>Dikarya</taxon>
        <taxon>Ascomycota</taxon>
        <taxon>Saccharomycotina</taxon>
        <taxon>Trigonopsidomycetes</taxon>
        <taxon>Trigonopsidales</taxon>
        <taxon>Trigonopsidaceae</taxon>
        <taxon>Tortispora</taxon>
    </lineage>
</organism>
<evidence type="ECO:0000313" key="3">
    <source>
        <dbReference type="Proteomes" id="UP000095023"/>
    </source>
</evidence>
<dbReference type="InterPro" id="IPR015942">
    <property type="entry name" value="Asp/Glu/hydantoin_racemase"/>
</dbReference>
<protein>
    <recommendedName>
        <fullName evidence="4">Asp/Glu/hydantoin racemase</fullName>
    </recommendedName>
</protein>
<proteinExistence type="inferred from homology"/>
<dbReference type="EMBL" id="KV453842">
    <property type="protein sequence ID" value="ODV90439.1"/>
    <property type="molecule type" value="Genomic_DNA"/>
</dbReference>
<dbReference type="AlphaFoldDB" id="A0A1E4TFE2"/>
<gene>
    <name evidence="2" type="ORF">CANCADRAFT_106576</name>
</gene>
<dbReference type="Pfam" id="PF01177">
    <property type="entry name" value="Asp_Glu_race"/>
    <property type="match status" value="1"/>
</dbReference>
<evidence type="ECO:0008006" key="4">
    <source>
        <dbReference type="Google" id="ProtNLM"/>
    </source>
</evidence>
<dbReference type="Gene3D" id="3.40.50.12500">
    <property type="match status" value="1"/>
</dbReference>
<dbReference type="PANTHER" id="PTHR28047">
    <property type="entry name" value="PROTEIN DCG1"/>
    <property type="match status" value="1"/>
</dbReference>
<evidence type="ECO:0000256" key="1">
    <source>
        <dbReference type="ARBA" id="ARBA00038414"/>
    </source>
</evidence>
<dbReference type="PANTHER" id="PTHR28047:SF5">
    <property type="entry name" value="PROTEIN DCG1"/>
    <property type="match status" value="1"/>
</dbReference>
<dbReference type="GO" id="GO:0047661">
    <property type="term" value="F:amino-acid racemase activity"/>
    <property type="evidence" value="ECO:0007669"/>
    <property type="project" value="InterPro"/>
</dbReference>
<keyword evidence="3" id="KW-1185">Reference proteome</keyword>
<comment type="similarity">
    <text evidence="1">Belongs to the HyuE racemase family.</text>
</comment>
<sequence>MKIAVLNPNSSSSIAEILRESTLLPAGVDVDFLTGPETSPPEINGTVTAVQSAAACYPMLVDLIDRYDGFLIGCYSDHPLVNMMKETTSKPVLGIFEASVLRSLAHGQKFGIVTTAQTWEPLLDRAVYAMIGNHPLFTGTVSSKLGVLECHEAPPDVVSAKIQEAARTAYANGARTICLGCAGMTGLDELIKTTLGDDIKIVNGVQAGIEILAGMIGSASCGLA</sequence>
<reference evidence="3" key="1">
    <citation type="submission" date="2016-02" db="EMBL/GenBank/DDBJ databases">
        <title>Comparative genomics of biotechnologically important yeasts.</title>
        <authorList>
            <consortium name="DOE Joint Genome Institute"/>
            <person name="Riley R."/>
            <person name="Haridas S."/>
            <person name="Wolfe K.H."/>
            <person name="Lopes M.R."/>
            <person name="Hittinger C.T."/>
            <person name="Goker M."/>
            <person name="Salamov A."/>
            <person name="Wisecaver J."/>
            <person name="Long T.M."/>
            <person name="Aerts A.L."/>
            <person name="Barry K."/>
            <person name="Choi C."/>
            <person name="Clum A."/>
            <person name="Coughlan A.Y."/>
            <person name="Deshpande S."/>
            <person name="Douglass A.P."/>
            <person name="Hanson S.J."/>
            <person name="Klenk H.-P."/>
            <person name="Labutti K."/>
            <person name="Lapidus A."/>
            <person name="Lindquist E."/>
            <person name="Lipzen A."/>
            <person name="Meier-Kolthoff J.P."/>
            <person name="Ohm R.A."/>
            <person name="Otillar R.P."/>
            <person name="Pangilinan J."/>
            <person name="Peng Y."/>
            <person name="Rokas A."/>
            <person name="Rosa C.A."/>
            <person name="Scheuner C."/>
            <person name="Sibirny A.A."/>
            <person name="Slot J.C."/>
            <person name="Stielow J.B."/>
            <person name="Sun H."/>
            <person name="Kurtzman C.P."/>
            <person name="Blackwell M."/>
            <person name="Jeffries T.W."/>
            <person name="Grigoriev I.V."/>
        </authorList>
    </citation>
    <scope>NUCLEOTIDE SEQUENCE [LARGE SCALE GENOMIC DNA]</scope>
    <source>
        <strain evidence="3">NRRL Y-17796</strain>
    </source>
</reference>